<dbReference type="Proteomes" id="UP000001591">
    <property type="component" value="Chromosome"/>
</dbReference>
<dbReference type="EMBL" id="CP000613">
    <property type="protein sequence ID" value="ACJ01445.1"/>
    <property type="molecule type" value="Genomic_DNA"/>
</dbReference>
<protein>
    <submittedName>
        <fullName evidence="1">Uncharacterized protein</fullName>
    </submittedName>
</protein>
<keyword evidence="2" id="KW-1185">Reference proteome</keyword>
<dbReference type="HOGENOM" id="CLU_2901259_0_0_5"/>
<dbReference type="AlphaFoldDB" id="B6IYS1"/>
<proteinExistence type="predicted"/>
<organism evidence="1 2">
    <name type="scientific">Rhodospirillum centenum (strain ATCC 51521 / SW)</name>
    <dbReference type="NCBI Taxonomy" id="414684"/>
    <lineage>
        <taxon>Bacteria</taxon>
        <taxon>Pseudomonadati</taxon>
        <taxon>Pseudomonadota</taxon>
        <taxon>Alphaproteobacteria</taxon>
        <taxon>Rhodospirillales</taxon>
        <taxon>Rhodospirillaceae</taxon>
        <taxon>Rhodospirillum</taxon>
    </lineage>
</organism>
<gene>
    <name evidence="1" type="ordered locus">RC1_4106</name>
</gene>
<dbReference type="KEGG" id="rce:RC1_4106"/>
<sequence length="62" mass="6793">MVAEGLIRVDSEFQWDNTWDEPYAYGVYHIDFGQGRVVELLGGDFGAGGLTAANLTFFGTFA</sequence>
<dbReference type="RefSeq" id="WP_012569217.1">
    <property type="nucleotide sequence ID" value="NC_011420.2"/>
</dbReference>
<name>B6IYS1_RHOCS</name>
<reference evidence="1 2" key="1">
    <citation type="journal article" date="2010" name="BMC Genomics">
        <title>Metabolic flexibility revealed in the genome of the cyst-forming alpha-1 proteobacterium Rhodospirillum centenum.</title>
        <authorList>
            <person name="Lu Y.K."/>
            <person name="Marden J."/>
            <person name="Han M."/>
            <person name="Swingley W.D."/>
            <person name="Mastrian S.D."/>
            <person name="Chowdhury S.R."/>
            <person name="Hao J."/>
            <person name="Helmy T."/>
            <person name="Kim S."/>
            <person name="Kurdoglu A.A."/>
            <person name="Matthies H.J."/>
            <person name="Rollo D."/>
            <person name="Stothard P."/>
            <person name="Blankenship R.E."/>
            <person name="Bauer C.E."/>
            <person name="Touchman J.W."/>
        </authorList>
    </citation>
    <scope>NUCLEOTIDE SEQUENCE [LARGE SCALE GENOMIC DNA]</scope>
    <source>
        <strain evidence="2">ATCC 51521 / SW</strain>
    </source>
</reference>
<evidence type="ECO:0000313" key="2">
    <source>
        <dbReference type="Proteomes" id="UP000001591"/>
    </source>
</evidence>
<evidence type="ECO:0000313" key="1">
    <source>
        <dbReference type="EMBL" id="ACJ01445.1"/>
    </source>
</evidence>
<accession>B6IYS1</accession>